<gene>
    <name evidence="2" type="ORF">POCULU_LOCUS10097</name>
</gene>
<name>A0A9N9H2T4_9GLOM</name>
<comment type="caution">
    <text evidence="2">The sequence shown here is derived from an EMBL/GenBank/DDBJ whole genome shotgun (WGS) entry which is preliminary data.</text>
</comment>
<reference evidence="2" key="1">
    <citation type="submission" date="2021-06" db="EMBL/GenBank/DDBJ databases">
        <authorList>
            <person name="Kallberg Y."/>
            <person name="Tangrot J."/>
            <person name="Rosling A."/>
        </authorList>
    </citation>
    <scope>NUCLEOTIDE SEQUENCE</scope>
    <source>
        <strain evidence="2">IA702</strain>
    </source>
</reference>
<evidence type="ECO:0000313" key="2">
    <source>
        <dbReference type="EMBL" id="CAG8653873.1"/>
    </source>
</evidence>
<keyword evidence="1" id="KW-1133">Transmembrane helix</keyword>
<dbReference type="Proteomes" id="UP000789572">
    <property type="component" value="Unassembled WGS sequence"/>
</dbReference>
<keyword evidence="1" id="KW-0812">Transmembrane</keyword>
<sequence length="106" mass="11825">MSGERVSSSKSSVECPAFTVHNRRLFVDCWSIVCRTSQIVQKRRPLVKDLLTFNTELNDQTIQRSIIPQFLEPICSGSPLLFIISANLFLVNVGAFSVSMGFAQSN</sequence>
<proteinExistence type="predicted"/>
<evidence type="ECO:0000256" key="1">
    <source>
        <dbReference type="SAM" id="Phobius"/>
    </source>
</evidence>
<keyword evidence="1" id="KW-0472">Membrane</keyword>
<keyword evidence="3" id="KW-1185">Reference proteome</keyword>
<organism evidence="2 3">
    <name type="scientific">Paraglomus occultum</name>
    <dbReference type="NCBI Taxonomy" id="144539"/>
    <lineage>
        <taxon>Eukaryota</taxon>
        <taxon>Fungi</taxon>
        <taxon>Fungi incertae sedis</taxon>
        <taxon>Mucoromycota</taxon>
        <taxon>Glomeromycotina</taxon>
        <taxon>Glomeromycetes</taxon>
        <taxon>Paraglomerales</taxon>
        <taxon>Paraglomeraceae</taxon>
        <taxon>Paraglomus</taxon>
    </lineage>
</organism>
<dbReference type="EMBL" id="CAJVPJ010004621">
    <property type="protein sequence ID" value="CAG8653873.1"/>
    <property type="molecule type" value="Genomic_DNA"/>
</dbReference>
<accession>A0A9N9H2T4</accession>
<protein>
    <submittedName>
        <fullName evidence="2">958_t:CDS:1</fullName>
    </submittedName>
</protein>
<dbReference type="AlphaFoldDB" id="A0A9N9H2T4"/>
<feature type="transmembrane region" description="Helical" evidence="1">
    <location>
        <begin position="80"/>
        <end position="103"/>
    </location>
</feature>
<evidence type="ECO:0000313" key="3">
    <source>
        <dbReference type="Proteomes" id="UP000789572"/>
    </source>
</evidence>